<dbReference type="EMBL" id="JACHMN010000002">
    <property type="protein sequence ID" value="MBB5870034.1"/>
    <property type="molecule type" value="Genomic_DNA"/>
</dbReference>
<dbReference type="InterPro" id="IPR024344">
    <property type="entry name" value="MDMPI_metal-binding"/>
</dbReference>
<feature type="domain" description="Mycothiol-dependent maleylpyruvate isomerase metal-binding" evidence="1">
    <location>
        <begin position="20"/>
        <end position="159"/>
    </location>
</feature>
<proteinExistence type="predicted"/>
<dbReference type="Pfam" id="PF11716">
    <property type="entry name" value="MDMPI_N"/>
    <property type="match status" value="1"/>
</dbReference>
<accession>A0A841BP39</accession>
<evidence type="ECO:0000259" key="1">
    <source>
        <dbReference type="Pfam" id="PF11716"/>
    </source>
</evidence>
<protein>
    <submittedName>
        <fullName evidence="2">Uncharacterized protein (TIGR03083 family)</fullName>
    </submittedName>
</protein>
<dbReference type="GO" id="GO:0046872">
    <property type="term" value="F:metal ion binding"/>
    <property type="evidence" value="ECO:0007669"/>
    <property type="project" value="InterPro"/>
</dbReference>
<dbReference type="SUPFAM" id="SSF55718">
    <property type="entry name" value="SCP-like"/>
    <property type="match status" value="1"/>
</dbReference>
<comment type="caution">
    <text evidence="2">The sequence shown here is derived from an EMBL/GenBank/DDBJ whole genome shotgun (WGS) entry which is preliminary data.</text>
</comment>
<dbReference type="InterPro" id="IPR036527">
    <property type="entry name" value="SCP2_sterol-bd_dom_sf"/>
</dbReference>
<organism evidence="2 3">
    <name type="scientific">Allocatelliglobosispora scoriae</name>
    <dbReference type="NCBI Taxonomy" id="643052"/>
    <lineage>
        <taxon>Bacteria</taxon>
        <taxon>Bacillati</taxon>
        <taxon>Actinomycetota</taxon>
        <taxon>Actinomycetes</taxon>
        <taxon>Micromonosporales</taxon>
        <taxon>Micromonosporaceae</taxon>
        <taxon>Allocatelliglobosispora</taxon>
    </lineage>
</organism>
<dbReference type="InterPro" id="IPR034660">
    <property type="entry name" value="DinB/YfiT-like"/>
</dbReference>
<dbReference type="AlphaFoldDB" id="A0A841BP39"/>
<reference evidence="2 3" key="1">
    <citation type="submission" date="2020-08" db="EMBL/GenBank/DDBJ databases">
        <title>Sequencing the genomes of 1000 actinobacteria strains.</title>
        <authorList>
            <person name="Klenk H.-P."/>
        </authorList>
    </citation>
    <scope>NUCLEOTIDE SEQUENCE [LARGE SCALE GENOMIC DNA]</scope>
    <source>
        <strain evidence="2 3">DSM 45362</strain>
    </source>
</reference>
<gene>
    <name evidence="2" type="ORF">F4553_003413</name>
</gene>
<name>A0A841BP39_9ACTN</name>
<dbReference type="RefSeq" id="WP_221469924.1">
    <property type="nucleotide sequence ID" value="NZ_JACHMN010000002.1"/>
</dbReference>
<dbReference type="SUPFAM" id="SSF109854">
    <property type="entry name" value="DinB/YfiT-like putative metalloenzymes"/>
    <property type="match status" value="1"/>
</dbReference>
<evidence type="ECO:0000313" key="3">
    <source>
        <dbReference type="Proteomes" id="UP000587527"/>
    </source>
</evidence>
<sequence length="285" mass="31347">MAATITQDQWLAVRSSLADAGERFASLVETAPDPSTLATDRWTIAETAAHTASVAWMYASVLTTADARFPMPELKEQVDRTSVDTVAHLNVAVMEGYYTERDQHAIAERLRSDLAVVLKQCEQLDPAKPMRWIGSANVPLAGMLAHLLNEILVHGLDIAKAMGTTWAIDSAQTAHFFEFFVMNIAGADAGHLLDNDEPPSDRRIAVEFRSKYTTAVTLVLQHGQLSREEPGGPTDVKISFDPTTLDLMMFGRVSQASSVLSGKVKVWGRRPWLLPVFLKTVRMPS</sequence>
<evidence type="ECO:0000313" key="2">
    <source>
        <dbReference type="EMBL" id="MBB5870034.1"/>
    </source>
</evidence>
<keyword evidence="3" id="KW-1185">Reference proteome</keyword>
<dbReference type="Gene3D" id="1.20.120.450">
    <property type="entry name" value="dinb family like domain"/>
    <property type="match status" value="1"/>
</dbReference>
<dbReference type="Proteomes" id="UP000587527">
    <property type="component" value="Unassembled WGS sequence"/>
</dbReference>